<evidence type="ECO:0000259" key="1">
    <source>
        <dbReference type="Pfam" id="PF13568"/>
    </source>
</evidence>
<name>A0A4Q0NX17_9FLAO</name>
<proteinExistence type="predicted"/>
<organism evidence="2 3">
    <name type="scientific">Leeuwenhoekiella aestuarii</name>
    <dbReference type="NCBI Taxonomy" id="2249426"/>
    <lineage>
        <taxon>Bacteria</taxon>
        <taxon>Pseudomonadati</taxon>
        <taxon>Bacteroidota</taxon>
        <taxon>Flavobacteriia</taxon>
        <taxon>Flavobacteriales</taxon>
        <taxon>Flavobacteriaceae</taxon>
        <taxon>Leeuwenhoekiella</taxon>
    </lineage>
</organism>
<protein>
    <recommendedName>
        <fullName evidence="1">Outer membrane protein beta-barrel domain-containing protein</fullName>
    </recommendedName>
</protein>
<evidence type="ECO:0000313" key="3">
    <source>
        <dbReference type="Proteomes" id="UP000289821"/>
    </source>
</evidence>
<gene>
    <name evidence="2" type="ORF">DSM04_10287</name>
</gene>
<dbReference type="Proteomes" id="UP000289821">
    <property type="component" value="Unassembled WGS sequence"/>
</dbReference>
<dbReference type="Gene3D" id="2.40.160.20">
    <property type="match status" value="1"/>
</dbReference>
<sequence>MLKTTHKLWGSLPYIRHQSKSMRIIFIFLFLTIGLVSTTNAQFLTRERILNDENFDKKPWSWGYYFGINRYDFNFDYKEERPDIFVEQNYGFNVGLLGNKRINDYLDLRLMPGLVYNARTLFYLDIPGEDNDKMRELNSTYIHIPLLLKFSTKRLNNFRPFVEGGFSWSYNLSSNEKNPDDNSAGQFRMTNNTFYYEVGFGIDFYLPYFKFSPSIRGVFALSDELVRDENPNSLYTSNIEVMQSRGIFLNFTFQ</sequence>
<feature type="domain" description="Outer membrane protein beta-barrel" evidence="1">
    <location>
        <begin position="52"/>
        <end position="224"/>
    </location>
</feature>
<dbReference type="AlphaFoldDB" id="A0A4Q0NX17"/>
<dbReference type="InterPro" id="IPR025665">
    <property type="entry name" value="Beta-barrel_OMP_2"/>
</dbReference>
<dbReference type="EMBL" id="QOVI01000002">
    <property type="protein sequence ID" value="RXG16514.1"/>
    <property type="molecule type" value="Genomic_DNA"/>
</dbReference>
<keyword evidence="3" id="KW-1185">Reference proteome</keyword>
<reference evidence="2 3" key="1">
    <citation type="submission" date="2018-07" db="EMBL/GenBank/DDBJ databases">
        <title>Leeuwenhoekiella genomics.</title>
        <authorList>
            <person name="Tahon G."/>
            <person name="Willems A."/>
        </authorList>
    </citation>
    <scope>NUCLEOTIDE SEQUENCE [LARGE SCALE GENOMIC DNA]</scope>
    <source>
        <strain evidence="2 3">R-50232</strain>
    </source>
</reference>
<evidence type="ECO:0000313" key="2">
    <source>
        <dbReference type="EMBL" id="RXG16514.1"/>
    </source>
</evidence>
<accession>A0A4Q0NX17</accession>
<comment type="caution">
    <text evidence="2">The sequence shown here is derived from an EMBL/GenBank/DDBJ whole genome shotgun (WGS) entry which is preliminary data.</text>
</comment>
<dbReference type="Pfam" id="PF13568">
    <property type="entry name" value="OMP_b-brl_2"/>
    <property type="match status" value="1"/>
</dbReference>